<dbReference type="PANTHER" id="PTHR47981">
    <property type="entry name" value="RAB FAMILY"/>
    <property type="match status" value="1"/>
</dbReference>
<feature type="non-terminal residue" evidence="5">
    <location>
        <position position="132"/>
    </location>
</feature>
<dbReference type="SMART" id="SM00174">
    <property type="entry name" value="RHO"/>
    <property type="match status" value="1"/>
</dbReference>
<sequence length="132" mass="14342">MPTFKVVVIGASGVGKTSLRGQYISARFSTSYRATIGADFITKTLPPPSGSPPGTEPVVLQIWDTAGQERFSSLAAAFFRGADAAVLMYDLTTPDTMYALHKWWAEFCDKAPVGEEELRRGFCVVVVGNKFD</sequence>
<dbReference type="SMART" id="SM00175">
    <property type="entry name" value="RAB"/>
    <property type="match status" value="1"/>
</dbReference>
<evidence type="ECO:0000313" key="6">
    <source>
        <dbReference type="Proteomes" id="UP001215598"/>
    </source>
</evidence>
<comment type="similarity">
    <text evidence="1">Belongs to the small GTPase superfamily. Rab family.</text>
</comment>
<evidence type="ECO:0000256" key="2">
    <source>
        <dbReference type="ARBA" id="ARBA00022741"/>
    </source>
</evidence>
<keyword evidence="3" id="KW-0342">GTP-binding</keyword>
<dbReference type="InterPro" id="IPR005225">
    <property type="entry name" value="Small_GTP-bd"/>
</dbReference>
<dbReference type="GO" id="GO:0032889">
    <property type="term" value="P:regulation of vacuole fusion, non-autophagic"/>
    <property type="evidence" value="ECO:0007669"/>
    <property type="project" value="TreeGrafter"/>
</dbReference>
<dbReference type="Proteomes" id="UP001215598">
    <property type="component" value="Unassembled WGS sequence"/>
</dbReference>
<keyword evidence="4" id="KW-0636">Prenylation</keyword>
<dbReference type="Pfam" id="PF00071">
    <property type="entry name" value="Ras"/>
    <property type="match status" value="1"/>
</dbReference>
<dbReference type="GO" id="GO:0003924">
    <property type="term" value="F:GTPase activity"/>
    <property type="evidence" value="ECO:0007669"/>
    <property type="project" value="InterPro"/>
</dbReference>
<accession>A0AAD7K994</accession>
<dbReference type="GO" id="GO:0005525">
    <property type="term" value="F:GTP binding"/>
    <property type="evidence" value="ECO:0007669"/>
    <property type="project" value="UniProtKB-KW"/>
</dbReference>
<dbReference type="SMART" id="SM00173">
    <property type="entry name" value="RAS"/>
    <property type="match status" value="1"/>
</dbReference>
<organism evidence="5 6">
    <name type="scientific">Mycena metata</name>
    <dbReference type="NCBI Taxonomy" id="1033252"/>
    <lineage>
        <taxon>Eukaryota</taxon>
        <taxon>Fungi</taxon>
        <taxon>Dikarya</taxon>
        <taxon>Basidiomycota</taxon>
        <taxon>Agaricomycotina</taxon>
        <taxon>Agaricomycetes</taxon>
        <taxon>Agaricomycetidae</taxon>
        <taxon>Agaricales</taxon>
        <taxon>Marasmiineae</taxon>
        <taxon>Mycenaceae</taxon>
        <taxon>Mycena</taxon>
    </lineage>
</organism>
<protein>
    <submittedName>
        <fullName evidence="5">P-loop containing nucleoside triphosphate hydrolase protein</fullName>
    </submittedName>
</protein>
<dbReference type="PRINTS" id="PR00449">
    <property type="entry name" value="RASTRNSFRMNG"/>
</dbReference>
<dbReference type="FunFam" id="3.40.50.300:FF:001447">
    <property type="entry name" value="Ras-related protein Rab-1B"/>
    <property type="match status" value="1"/>
</dbReference>
<keyword evidence="4" id="KW-0449">Lipoprotein</keyword>
<evidence type="ECO:0000256" key="1">
    <source>
        <dbReference type="ARBA" id="ARBA00006270"/>
    </source>
</evidence>
<evidence type="ECO:0000256" key="3">
    <source>
        <dbReference type="ARBA" id="ARBA00023134"/>
    </source>
</evidence>
<name>A0AAD7K994_9AGAR</name>
<keyword evidence="6" id="KW-1185">Reference proteome</keyword>
<reference evidence="5" key="1">
    <citation type="submission" date="2023-03" db="EMBL/GenBank/DDBJ databases">
        <title>Massive genome expansion in bonnet fungi (Mycena s.s.) driven by repeated elements and novel gene families across ecological guilds.</title>
        <authorList>
            <consortium name="Lawrence Berkeley National Laboratory"/>
            <person name="Harder C.B."/>
            <person name="Miyauchi S."/>
            <person name="Viragh M."/>
            <person name="Kuo A."/>
            <person name="Thoen E."/>
            <person name="Andreopoulos B."/>
            <person name="Lu D."/>
            <person name="Skrede I."/>
            <person name="Drula E."/>
            <person name="Henrissat B."/>
            <person name="Morin E."/>
            <person name="Kohler A."/>
            <person name="Barry K."/>
            <person name="LaButti K."/>
            <person name="Morin E."/>
            <person name="Salamov A."/>
            <person name="Lipzen A."/>
            <person name="Mereny Z."/>
            <person name="Hegedus B."/>
            <person name="Baldrian P."/>
            <person name="Stursova M."/>
            <person name="Weitz H."/>
            <person name="Taylor A."/>
            <person name="Grigoriev I.V."/>
            <person name="Nagy L.G."/>
            <person name="Martin F."/>
            <person name="Kauserud H."/>
        </authorList>
    </citation>
    <scope>NUCLEOTIDE SEQUENCE</scope>
    <source>
        <strain evidence="5">CBHHK182m</strain>
    </source>
</reference>
<evidence type="ECO:0000256" key="4">
    <source>
        <dbReference type="ARBA" id="ARBA00023289"/>
    </source>
</evidence>
<dbReference type="Gene3D" id="3.40.50.300">
    <property type="entry name" value="P-loop containing nucleotide triphosphate hydrolases"/>
    <property type="match status" value="1"/>
</dbReference>
<comment type="caution">
    <text evidence="5">The sequence shown here is derived from an EMBL/GenBank/DDBJ whole genome shotgun (WGS) entry which is preliminary data.</text>
</comment>
<dbReference type="GO" id="GO:0005770">
    <property type="term" value="C:late endosome"/>
    <property type="evidence" value="ECO:0007669"/>
    <property type="project" value="TreeGrafter"/>
</dbReference>
<dbReference type="NCBIfam" id="TIGR00231">
    <property type="entry name" value="small_GTP"/>
    <property type="match status" value="1"/>
</dbReference>
<dbReference type="GO" id="GO:0000329">
    <property type="term" value="C:fungal-type vacuole membrane"/>
    <property type="evidence" value="ECO:0007669"/>
    <property type="project" value="TreeGrafter"/>
</dbReference>
<dbReference type="AlphaFoldDB" id="A0AAD7K994"/>
<keyword evidence="5" id="KW-0378">Hydrolase</keyword>
<dbReference type="PROSITE" id="PS51421">
    <property type="entry name" value="RAS"/>
    <property type="match status" value="1"/>
</dbReference>
<dbReference type="PROSITE" id="PS51419">
    <property type="entry name" value="RAB"/>
    <property type="match status" value="1"/>
</dbReference>
<dbReference type="InterPro" id="IPR027417">
    <property type="entry name" value="P-loop_NTPase"/>
</dbReference>
<dbReference type="EMBL" id="JARKIB010000005">
    <property type="protein sequence ID" value="KAJ7779718.1"/>
    <property type="molecule type" value="Genomic_DNA"/>
</dbReference>
<proteinExistence type="inferred from homology"/>
<dbReference type="SUPFAM" id="SSF52540">
    <property type="entry name" value="P-loop containing nucleoside triphosphate hydrolases"/>
    <property type="match status" value="1"/>
</dbReference>
<dbReference type="PANTHER" id="PTHR47981:SF20">
    <property type="entry name" value="RAS-RELATED PROTEIN RAB-7A"/>
    <property type="match status" value="1"/>
</dbReference>
<keyword evidence="2" id="KW-0547">Nucleotide-binding</keyword>
<evidence type="ECO:0000313" key="5">
    <source>
        <dbReference type="EMBL" id="KAJ7779718.1"/>
    </source>
</evidence>
<dbReference type="InterPro" id="IPR001806">
    <property type="entry name" value="Small_GTPase"/>
</dbReference>
<gene>
    <name evidence="5" type="ORF">B0H16DRAFT_1246324</name>
</gene>